<feature type="chain" id="PRO_5032346007" description="LPXTG cell wall anchor domain-containing protein" evidence="3">
    <location>
        <begin position="29"/>
        <end position="399"/>
    </location>
</feature>
<organism evidence="4 5">
    <name type="scientific">Rhizorhapis suberifaciens</name>
    <name type="common">corky root of lettuce</name>
    <dbReference type="NCBI Taxonomy" id="13656"/>
    <lineage>
        <taxon>Bacteria</taxon>
        <taxon>Pseudomonadati</taxon>
        <taxon>Pseudomonadota</taxon>
        <taxon>Alphaproteobacteria</taxon>
        <taxon>Sphingomonadales</taxon>
        <taxon>Sphingomonadaceae</taxon>
        <taxon>Rhizorhapis</taxon>
    </lineage>
</organism>
<keyword evidence="2" id="KW-0472">Membrane</keyword>
<reference evidence="4 5" key="1">
    <citation type="submission" date="2020-08" db="EMBL/GenBank/DDBJ databases">
        <title>Genomic Encyclopedia of Type Strains, Phase IV (KMG-IV): sequencing the most valuable type-strain genomes for metagenomic binning, comparative biology and taxonomic classification.</title>
        <authorList>
            <person name="Goeker M."/>
        </authorList>
    </citation>
    <scope>NUCLEOTIDE SEQUENCE [LARGE SCALE GENOMIC DNA]</scope>
    <source>
        <strain evidence="4 5">DSM 7465</strain>
    </source>
</reference>
<dbReference type="EMBL" id="JACHOV010000011">
    <property type="protein sequence ID" value="MBB4642516.1"/>
    <property type="molecule type" value="Genomic_DNA"/>
</dbReference>
<feature type="signal peptide" evidence="3">
    <location>
        <begin position="1"/>
        <end position="28"/>
    </location>
</feature>
<dbReference type="AlphaFoldDB" id="A0A840HYM1"/>
<evidence type="ECO:0000256" key="2">
    <source>
        <dbReference type="SAM" id="Phobius"/>
    </source>
</evidence>
<name>A0A840HYM1_9SPHN</name>
<feature type="compositionally biased region" description="Low complexity" evidence="1">
    <location>
        <begin position="143"/>
        <end position="160"/>
    </location>
</feature>
<evidence type="ECO:0000313" key="5">
    <source>
        <dbReference type="Proteomes" id="UP000575068"/>
    </source>
</evidence>
<dbReference type="Proteomes" id="UP000575068">
    <property type="component" value="Unassembled WGS sequence"/>
</dbReference>
<feature type="region of interest" description="Disordered" evidence="1">
    <location>
        <begin position="28"/>
        <end position="160"/>
    </location>
</feature>
<feature type="compositionally biased region" description="Low complexity" evidence="1">
    <location>
        <begin position="112"/>
        <end position="129"/>
    </location>
</feature>
<accession>A0A840HYM1</accession>
<keyword evidence="2" id="KW-0812">Transmembrane</keyword>
<keyword evidence="5" id="KW-1185">Reference proteome</keyword>
<evidence type="ECO:0000256" key="3">
    <source>
        <dbReference type="SAM" id="SignalP"/>
    </source>
</evidence>
<evidence type="ECO:0000313" key="4">
    <source>
        <dbReference type="EMBL" id="MBB4642516.1"/>
    </source>
</evidence>
<gene>
    <name evidence="4" type="ORF">HNQ99_002847</name>
</gene>
<proteinExistence type="predicted"/>
<evidence type="ECO:0008006" key="6">
    <source>
        <dbReference type="Google" id="ProtNLM"/>
    </source>
</evidence>
<feature type="transmembrane region" description="Helical" evidence="2">
    <location>
        <begin position="168"/>
        <end position="189"/>
    </location>
</feature>
<feature type="compositionally biased region" description="Pro residues" evidence="1">
    <location>
        <begin position="67"/>
        <end position="77"/>
    </location>
</feature>
<keyword evidence="2" id="KW-1133">Transmembrane helix</keyword>
<comment type="caution">
    <text evidence="4">The sequence shown here is derived from an EMBL/GenBank/DDBJ whole genome shotgun (WGS) entry which is preliminary data.</text>
</comment>
<sequence length="399" mass="42054">MERWGIPLDRVAKAAFVLAVALTVPAQAQQAGSVDDFQLPAGEAAPPPPAAGPVDPEKPAPVQGLPQPTPRPVPVPPLIGKQAPPILPPPTVLPKSSDKPAASTSPTRNVESAPASAPKSAKNALPAPAMRSRVAGTKPQGRPAPSAATKQTAPTTTPPLLASSSSSWTWWLGGGGLLALLLAAIGFGLRRRRHLEEADDAFRREELPPDLEEISSPPVQTAVSEPRLVWTQLELAFEPQSLTLALVNARLAYRLSLKNLTDAAVGPVSIACDIISAHSSLSVEEQLSPGRGEMLEPKHEIPSLVPGETVSLMSELQLPIAAILPVRSGNASLFVPLVRFRITAPDSDGPPLVGTRIFVVGERPGQAGRRLKPIRVDLGPRTFSRIDQREIEAQSEALG</sequence>
<keyword evidence="3" id="KW-0732">Signal</keyword>
<evidence type="ECO:0000256" key="1">
    <source>
        <dbReference type="SAM" id="MobiDB-lite"/>
    </source>
</evidence>
<dbReference type="RefSeq" id="WP_184476684.1">
    <property type="nucleotide sequence ID" value="NZ_JACHOV010000011.1"/>
</dbReference>
<protein>
    <recommendedName>
        <fullName evidence="6">LPXTG cell wall anchor domain-containing protein</fullName>
    </recommendedName>
</protein>